<sequence length="299" mass="34093">MDNPLVEFRLLTNKKKSKFVYVSPELFDCLPAEIGEQIRVRLIKDHPTATETLRTDQSMFTLAGVREVSESSKILWIPPNHHRNLKRYCGNKATTYSNAEIECLGPHPQIQTPEKAAECEEFIEQCHINKEDRNEILITAPHGGVIEKGTSKQAEVFIDKSGFDTWITYGFGSAFPRWHISTNDIDPRSFPELSAVQQQDYRYVVSLHGHIYNSISVGGLADDHIKRQVKTAIEECVSEHNLDTEVELYQETDSLNGMSQENLVNWLSRNGGIHIEQPKWIRAEFPEVVTNALLNVFSR</sequence>
<dbReference type="RefSeq" id="WP_151114260.1">
    <property type="nucleotide sequence ID" value="NZ_WKJQ01000003.1"/>
</dbReference>
<comment type="caution">
    <text evidence="1">The sequence shown here is derived from an EMBL/GenBank/DDBJ whole genome shotgun (WGS) entry which is preliminary data.</text>
</comment>
<reference evidence="1 2" key="1">
    <citation type="submission" date="2019-11" db="EMBL/GenBank/DDBJ databases">
        <title>Whole genome sequence of Haloferax sp. MBLA0078.</title>
        <authorList>
            <person name="Seo M.-J."/>
            <person name="Cho E.-S."/>
        </authorList>
    </citation>
    <scope>NUCLEOTIDE SEQUENCE [LARGE SCALE GENOMIC DNA]</scope>
    <source>
        <strain evidence="1 2">MBLA0078</strain>
    </source>
</reference>
<name>A0A6A8GDR0_9EURY</name>
<dbReference type="Gene3D" id="3.40.630.100">
    <property type="entry name" value="Poly-gamma-glutamate hydrolase, zinc-binding motif"/>
    <property type="match status" value="1"/>
</dbReference>
<organism evidence="1 2">
    <name type="scientific">Haloferax marinum</name>
    <dbReference type="NCBI Taxonomy" id="2666143"/>
    <lineage>
        <taxon>Archaea</taxon>
        <taxon>Methanobacteriati</taxon>
        <taxon>Methanobacteriota</taxon>
        <taxon>Stenosarchaea group</taxon>
        <taxon>Halobacteria</taxon>
        <taxon>Halobacteriales</taxon>
        <taxon>Haloferacaceae</taxon>
        <taxon>Haloferax</taxon>
    </lineage>
</organism>
<accession>A0A6A8GDR0</accession>
<dbReference type="AlphaFoldDB" id="A0A6A8GDR0"/>
<gene>
    <name evidence="1" type="ORF">GJR99_17035</name>
</gene>
<dbReference type="Proteomes" id="UP000443423">
    <property type="component" value="Unassembled WGS sequence"/>
</dbReference>
<dbReference type="InterPro" id="IPR038128">
    <property type="entry name" value="Gamma_PGA_hydro_sf"/>
</dbReference>
<protein>
    <recommendedName>
        <fullName evidence="3">Phage-related replication protein</fullName>
    </recommendedName>
</protein>
<evidence type="ECO:0000313" key="1">
    <source>
        <dbReference type="EMBL" id="MRW98273.1"/>
    </source>
</evidence>
<dbReference type="InterPro" id="IPR008585">
    <property type="entry name" value="Gamma_PGA_hydro"/>
</dbReference>
<evidence type="ECO:0000313" key="2">
    <source>
        <dbReference type="Proteomes" id="UP000443423"/>
    </source>
</evidence>
<dbReference type="Pfam" id="PF05908">
    <property type="entry name" value="Gamma_PGA_hydro"/>
    <property type="match status" value="1"/>
</dbReference>
<keyword evidence="2" id="KW-1185">Reference proteome</keyword>
<dbReference type="OrthoDB" id="305888at2157"/>
<evidence type="ECO:0008006" key="3">
    <source>
        <dbReference type="Google" id="ProtNLM"/>
    </source>
</evidence>
<dbReference type="EMBL" id="WKJQ01000003">
    <property type="protein sequence ID" value="MRW98273.1"/>
    <property type="molecule type" value="Genomic_DNA"/>
</dbReference>
<proteinExistence type="predicted"/>